<accession>A0A2U8E4P1</accession>
<dbReference type="InterPro" id="IPR036390">
    <property type="entry name" value="WH_DNA-bd_sf"/>
</dbReference>
<dbReference type="EMBL" id="CP023004">
    <property type="protein sequence ID" value="AWI09796.1"/>
    <property type="molecule type" value="Genomic_DNA"/>
</dbReference>
<dbReference type="Proteomes" id="UP000244896">
    <property type="component" value="Chromosome"/>
</dbReference>
<dbReference type="RefSeq" id="WP_108825610.1">
    <property type="nucleotide sequence ID" value="NZ_CP023004.1"/>
</dbReference>
<evidence type="ECO:0000313" key="6">
    <source>
        <dbReference type="Proteomes" id="UP000244896"/>
    </source>
</evidence>
<dbReference type="KEGG" id="elut:CKA38_11530"/>
<evidence type="ECO:0000256" key="1">
    <source>
        <dbReference type="ARBA" id="ARBA00023015"/>
    </source>
</evidence>
<keyword evidence="2" id="KW-0238">DNA-binding</keyword>
<dbReference type="InterPro" id="IPR036388">
    <property type="entry name" value="WH-like_DNA-bd_sf"/>
</dbReference>
<keyword evidence="3" id="KW-0804">Transcription</keyword>
<dbReference type="Gene3D" id="1.10.10.10">
    <property type="entry name" value="Winged helix-like DNA-binding domain superfamily/Winged helix DNA-binding domain"/>
    <property type="match status" value="1"/>
</dbReference>
<dbReference type="PANTHER" id="PTHR33204:SF37">
    <property type="entry name" value="HTH-TYPE TRANSCRIPTIONAL REGULATOR YODB"/>
    <property type="match status" value="1"/>
</dbReference>
<dbReference type="Pfam" id="PF01638">
    <property type="entry name" value="HxlR"/>
    <property type="match status" value="1"/>
</dbReference>
<dbReference type="InterPro" id="IPR002577">
    <property type="entry name" value="HTH_HxlR"/>
</dbReference>
<dbReference type="AlphaFoldDB" id="A0A2U8E4P1"/>
<protein>
    <submittedName>
        <fullName evidence="5">MarR family transcriptional regulator</fullName>
    </submittedName>
</protein>
<sequence length="115" mass="13386">MMKKNYIPCPVETTLQLLENRWRVLIIYDLIGGKKRFGELKRNISGISQRSLTLNLRSMEERGLIERKVYAEIPPKVEYTLSSIGRSLIPILKSMERWGTDYKKLPMPLPAKHSL</sequence>
<evidence type="ECO:0000259" key="4">
    <source>
        <dbReference type="PROSITE" id="PS51118"/>
    </source>
</evidence>
<dbReference type="GO" id="GO:0003677">
    <property type="term" value="F:DNA binding"/>
    <property type="evidence" value="ECO:0007669"/>
    <property type="project" value="UniProtKB-KW"/>
</dbReference>
<dbReference type="SUPFAM" id="SSF46785">
    <property type="entry name" value="Winged helix' DNA-binding domain"/>
    <property type="match status" value="1"/>
</dbReference>
<dbReference type="PANTHER" id="PTHR33204">
    <property type="entry name" value="TRANSCRIPTIONAL REGULATOR, MARR FAMILY"/>
    <property type="match status" value="1"/>
</dbReference>
<evidence type="ECO:0000256" key="3">
    <source>
        <dbReference type="ARBA" id="ARBA00023163"/>
    </source>
</evidence>
<gene>
    <name evidence="5" type="ORF">CKA38_11530</name>
</gene>
<dbReference type="OrthoDB" id="9791143at2"/>
<feature type="domain" description="HTH hxlR-type" evidence="4">
    <location>
        <begin position="9"/>
        <end position="107"/>
    </location>
</feature>
<evidence type="ECO:0000313" key="5">
    <source>
        <dbReference type="EMBL" id="AWI09796.1"/>
    </source>
</evidence>
<evidence type="ECO:0000256" key="2">
    <source>
        <dbReference type="ARBA" id="ARBA00023125"/>
    </source>
</evidence>
<keyword evidence="6" id="KW-1185">Reference proteome</keyword>
<reference evidence="5 6" key="1">
    <citation type="journal article" date="2018" name="Syst. Appl. Microbiol.">
        <title>Ereboglobus luteus gen. nov. sp. nov. from cockroach guts, and new insights into the oxygen relationship of the genera Opitutus and Didymococcus (Verrucomicrobia: Opitutaceae).</title>
        <authorList>
            <person name="Tegtmeier D."/>
            <person name="Belitz A."/>
            <person name="Radek R."/>
            <person name="Heimerl T."/>
            <person name="Brune A."/>
        </authorList>
    </citation>
    <scope>NUCLEOTIDE SEQUENCE [LARGE SCALE GENOMIC DNA]</scope>
    <source>
        <strain evidence="5 6">Ho45</strain>
    </source>
</reference>
<name>A0A2U8E4P1_9BACT</name>
<keyword evidence="1" id="KW-0805">Transcription regulation</keyword>
<proteinExistence type="predicted"/>
<dbReference type="PROSITE" id="PS51118">
    <property type="entry name" value="HTH_HXLR"/>
    <property type="match status" value="1"/>
</dbReference>
<organism evidence="5 6">
    <name type="scientific">Ereboglobus luteus</name>
    <dbReference type="NCBI Taxonomy" id="1796921"/>
    <lineage>
        <taxon>Bacteria</taxon>
        <taxon>Pseudomonadati</taxon>
        <taxon>Verrucomicrobiota</taxon>
        <taxon>Opitutia</taxon>
        <taxon>Opitutales</taxon>
        <taxon>Opitutaceae</taxon>
        <taxon>Ereboglobus</taxon>
    </lineage>
</organism>